<feature type="compositionally biased region" description="Polar residues" evidence="1">
    <location>
        <begin position="212"/>
        <end position="225"/>
    </location>
</feature>
<sequence length="356" mass="38014">MFSRRLSRTGLLVGVLAVIAVVLVTGCSTPEKPRANSPTPSYSGSAVPTAQGDSAKGPCTNKTNIPTGVFKLSDSRYLHATVPASSEVGPCFSYLIYDGGIGDRSAPAGTGASAVQAVVIFVNGEPQLTPKSYLFKGIRFVSATRSGIVVDVDTRDRGIDPPKWQQVVYKLDPETGKVISDLPDQSGRSYIVDFGSQREVRAGDAAPKPSPNAESPTASSFTNRPASDFAAGPSYEFRSPSGAINCRAFDTGLICQMPDHPHKVSSDLQCGYYKDAENSVTSFGWSNFDQPLCATIIQGNLMKAKAVLGYGESVTFRPRSDLRIVCSSTEAGIRCENLEGYGFTLSKESFTRYRVG</sequence>
<evidence type="ECO:0000313" key="3">
    <source>
        <dbReference type="Proteomes" id="UP001500822"/>
    </source>
</evidence>
<protein>
    <recommendedName>
        <fullName evidence="4">LppP/LprE family lipoprotein</fullName>
    </recommendedName>
</protein>
<name>A0ABP8ZJ02_9ACTN</name>
<comment type="caution">
    <text evidence="2">The sequence shown here is derived from an EMBL/GenBank/DDBJ whole genome shotgun (WGS) entry which is preliminary data.</text>
</comment>
<keyword evidence="3" id="KW-1185">Reference proteome</keyword>
<feature type="region of interest" description="Disordered" evidence="1">
    <location>
        <begin position="201"/>
        <end position="225"/>
    </location>
</feature>
<organism evidence="2 3">
    <name type="scientific">Gordonia alkaliphila</name>
    <dbReference type="NCBI Taxonomy" id="1053547"/>
    <lineage>
        <taxon>Bacteria</taxon>
        <taxon>Bacillati</taxon>
        <taxon>Actinomycetota</taxon>
        <taxon>Actinomycetes</taxon>
        <taxon>Mycobacteriales</taxon>
        <taxon>Gordoniaceae</taxon>
        <taxon>Gordonia</taxon>
    </lineage>
</organism>
<reference evidence="3" key="1">
    <citation type="journal article" date="2019" name="Int. J. Syst. Evol. Microbiol.">
        <title>The Global Catalogue of Microorganisms (GCM) 10K type strain sequencing project: providing services to taxonomists for standard genome sequencing and annotation.</title>
        <authorList>
            <consortium name="The Broad Institute Genomics Platform"/>
            <consortium name="The Broad Institute Genome Sequencing Center for Infectious Disease"/>
            <person name="Wu L."/>
            <person name="Ma J."/>
        </authorList>
    </citation>
    <scope>NUCLEOTIDE SEQUENCE [LARGE SCALE GENOMIC DNA]</scope>
    <source>
        <strain evidence="3">JCM 18077</strain>
    </source>
</reference>
<proteinExistence type="predicted"/>
<dbReference type="Proteomes" id="UP001500822">
    <property type="component" value="Unassembled WGS sequence"/>
</dbReference>
<evidence type="ECO:0000313" key="2">
    <source>
        <dbReference type="EMBL" id="GAA4757404.1"/>
    </source>
</evidence>
<accession>A0ABP8ZJ02</accession>
<feature type="compositionally biased region" description="Polar residues" evidence="1">
    <location>
        <begin position="36"/>
        <end position="52"/>
    </location>
</feature>
<dbReference type="PROSITE" id="PS51257">
    <property type="entry name" value="PROKAR_LIPOPROTEIN"/>
    <property type="match status" value="1"/>
</dbReference>
<feature type="region of interest" description="Disordered" evidence="1">
    <location>
        <begin position="30"/>
        <end position="58"/>
    </location>
</feature>
<evidence type="ECO:0008006" key="4">
    <source>
        <dbReference type="Google" id="ProtNLM"/>
    </source>
</evidence>
<evidence type="ECO:0000256" key="1">
    <source>
        <dbReference type="SAM" id="MobiDB-lite"/>
    </source>
</evidence>
<gene>
    <name evidence="2" type="ORF">GCM10023217_32000</name>
</gene>
<dbReference type="EMBL" id="BAABIE010000018">
    <property type="protein sequence ID" value="GAA4757404.1"/>
    <property type="molecule type" value="Genomic_DNA"/>
</dbReference>